<evidence type="ECO:0000313" key="7">
    <source>
        <dbReference type="Proteomes" id="UP000321409"/>
    </source>
</evidence>
<dbReference type="Gene3D" id="3.30.1600.10">
    <property type="entry name" value="SIR2/SIRT2 'Small Domain"/>
    <property type="match status" value="1"/>
</dbReference>
<evidence type="ECO:0000256" key="4">
    <source>
        <dbReference type="PROSITE-ProRule" id="PRU00236"/>
    </source>
</evidence>
<dbReference type="PANTHER" id="PTHR11085:SF10">
    <property type="entry name" value="NAD-DEPENDENT PROTEIN DEACYLASE SIRTUIN-5, MITOCHONDRIAL-RELATED"/>
    <property type="match status" value="1"/>
</dbReference>
<sequence length="252" mass="27892">MKTTNQPLMSHAINQAASMISGTSQIVAFTGAGISTDSGIPDLAGIDHILSDDRQFHGGVFGMLNSQFASQDPREFYRLYRKTFFHPEAVPNPAHRFLAELEQRGQLSGIATMNIDWLHQMAGSKTVFEYWGDMRQNHCIGCHRTYDWNLAKDQLVPHCPICGSPVIPDFVLKNLATDHRAVHAGQALIAQASLLIIVGTNRSAGSFPSRIPKIIINEALTNQFQNHQLIIGGQASQIFNLLGQQLHINQRL</sequence>
<proteinExistence type="predicted"/>
<dbReference type="InterPro" id="IPR029035">
    <property type="entry name" value="DHS-like_NAD/FAD-binding_dom"/>
</dbReference>
<accession>A0ABQ0XF87</accession>
<dbReference type="EMBL" id="BKAB01000047">
    <property type="protein sequence ID" value="GEP24707.1"/>
    <property type="molecule type" value="Genomic_DNA"/>
</dbReference>
<dbReference type="Gene3D" id="3.40.50.1220">
    <property type="entry name" value="TPP-binding domain"/>
    <property type="match status" value="1"/>
</dbReference>
<gene>
    <name evidence="6" type="ORF">LDI01_23000</name>
</gene>
<dbReference type="PANTHER" id="PTHR11085">
    <property type="entry name" value="NAD-DEPENDENT PROTEIN DEACYLASE SIRTUIN-5, MITOCHONDRIAL-RELATED"/>
    <property type="match status" value="1"/>
</dbReference>
<reference evidence="6 7" key="1">
    <citation type="submission" date="2019-07" db="EMBL/GenBank/DDBJ databases">
        <title>Whole genome shotgun sequence of Lactobacillus diolivorans NBRC 107869.</title>
        <authorList>
            <person name="Hosoyama A."/>
            <person name="Uohara A."/>
            <person name="Ohji S."/>
            <person name="Ichikawa N."/>
        </authorList>
    </citation>
    <scope>NUCLEOTIDE SEQUENCE [LARGE SCALE GENOMIC DNA]</scope>
    <source>
        <strain evidence="6 7">NBRC 107869</strain>
    </source>
</reference>
<dbReference type="SUPFAM" id="SSF52467">
    <property type="entry name" value="DHS-like NAD/FAD-binding domain"/>
    <property type="match status" value="1"/>
</dbReference>
<keyword evidence="2" id="KW-0808">Transferase</keyword>
<protein>
    <recommendedName>
        <fullName evidence="1">protein acetyllysine N-acetyltransferase</fullName>
        <ecNumber evidence="1">2.3.1.286</ecNumber>
    </recommendedName>
</protein>
<keyword evidence="4" id="KW-0862">Zinc</keyword>
<dbReference type="InterPro" id="IPR003000">
    <property type="entry name" value="Sirtuin"/>
</dbReference>
<dbReference type="InterPro" id="IPR026591">
    <property type="entry name" value="Sirtuin_cat_small_dom_sf"/>
</dbReference>
<evidence type="ECO:0000256" key="1">
    <source>
        <dbReference type="ARBA" id="ARBA00012928"/>
    </source>
</evidence>
<feature type="domain" description="Deacetylase sirtuin-type" evidence="5">
    <location>
        <begin position="6"/>
        <end position="252"/>
    </location>
</feature>
<keyword evidence="7" id="KW-1185">Reference proteome</keyword>
<dbReference type="Pfam" id="PF02146">
    <property type="entry name" value="SIR2"/>
    <property type="match status" value="1"/>
</dbReference>
<dbReference type="InterPro" id="IPR026590">
    <property type="entry name" value="Ssirtuin_cat_dom"/>
</dbReference>
<comment type="caution">
    <text evidence="6">The sequence shown here is derived from an EMBL/GenBank/DDBJ whole genome shotgun (WGS) entry which is preliminary data.</text>
</comment>
<dbReference type="PROSITE" id="PS50305">
    <property type="entry name" value="SIRTUIN"/>
    <property type="match status" value="1"/>
</dbReference>
<feature type="binding site" evidence="4">
    <location>
        <position position="139"/>
    </location>
    <ligand>
        <name>Zn(2+)</name>
        <dbReference type="ChEBI" id="CHEBI:29105"/>
    </ligand>
</feature>
<evidence type="ECO:0000256" key="3">
    <source>
        <dbReference type="ARBA" id="ARBA00023027"/>
    </source>
</evidence>
<organism evidence="6 7">
    <name type="scientific">Lentilactobacillus diolivorans</name>
    <dbReference type="NCBI Taxonomy" id="179838"/>
    <lineage>
        <taxon>Bacteria</taxon>
        <taxon>Bacillati</taxon>
        <taxon>Bacillota</taxon>
        <taxon>Bacilli</taxon>
        <taxon>Lactobacillales</taxon>
        <taxon>Lactobacillaceae</taxon>
        <taxon>Lentilactobacillus</taxon>
    </lineage>
</organism>
<dbReference type="Proteomes" id="UP000321409">
    <property type="component" value="Unassembled WGS sequence"/>
</dbReference>
<dbReference type="InterPro" id="IPR050134">
    <property type="entry name" value="NAD-dep_sirtuin_deacylases"/>
</dbReference>
<dbReference type="EC" id="2.3.1.286" evidence="1"/>
<keyword evidence="4" id="KW-0479">Metal-binding</keyword>
<dbReference type="RefSeq" id="WP_225427618.1">
    <property type="nucleotide sequence ID" value="NZ_BKAB01000047.1"/>
</dbReference>
<feature type="binding site" evidence="4">
    <location>
        <position position="162"/>
    </location>
    <ligand>
        <name>Zn(2+)</name>
        <dbReference type="ChEBI" id="CHEBI:29105"/>
    </ligand>
</feature>
<name>A0ABQ0XF87_9LACO</name>
<comment type="caution">
    <text evidence="4">Lacks conserved residue(s) required for the propagation of feature annotation.</text>
</comment>
<feature type="binding site" evidence="4">
    <location>
        <position position="159"/>
    </location>
    <ligand>
        <name>Zn(2+)</name>
        <dbReference type="ChEBI" id="CHEBI:29105"/>
    </ligand>
</feature>
<evidence type="ECO:0000256" key="2">
    <source>
        <dbReference type="ARBA" id="ARBA00022679"/>
    </source>
</evidence>
<evidence type="ECO:0000259" key="5">
    <source>
        <dbReference type="PROSITE" id="PS50305"/>
    </source>
</evidence>
<evidence type="ECO:0000313" key="6">
    <source>
        <dbReference type="EMBL" id="GEP24707.1"/>
    </source>
</evidence>
<keyword evidence="3" id="KW-0520">NAD</keyword>
<feature type="binding site" evidence="4">
    <location>
        <position position="142"/>
    </location>
    <ligand>
        <name>Zn(2+)</name>
        <dbReference type="ChEBI" id="CHEBI:29105"/>
    </ligand>
</feature>